<keyword evidence="3" id="KW-1185">Reference proteome</keyword>
<dbReference type="STRING" id="1173701.A0A066XM97"/>
<gene>
    <name evidence="2" type="ORF">CSUB01_12192</name>
</gene>
<dbReference type="EMBL" id="JMSE01000409">
    <property type="protein sequence ID" value="KDN70047.1"/>
    <property type="molecule type" value="Genomic_DNA"/>
</dbReference>
<name>A0A066XM97_COLSU</name>
<organism evidence="2 3">
    <name type="scientific">Colletotrichum sublineola</name>
    <name type="common">Sorghum anthracnose fungus</name>
    <dbReference type="NCBI Taxonomy" id="1173701"/>
    <lineage>
        <taxon>Eukaryota</taxon>
        <taxon>Fungi</taxon>
        <taxon>Dikarya</taxon>
        <taxon>Ascomycota</taxon>
        <taxon>Pezizomycotina</taxon>
        <taxon>Sordariomycetes</taxon>
        <taxon>Hypocreomycetidae</taxon>
        <taxon>Glomerellales</taxon>
        <taxon>Glomerellaceae</taxon>
        <taxon>Colletotrichum</taxon>
        <taxon>Colletotrichum graminicola species complex</taxon>
    </lineage>
</organism>
<evidence type="ECO:0000256" key="1">
    <source>
        <dbReference type="SAM" id="Coils"/>
    </source>
</evidence>
<sequence>MTSKSFLWIMCTIPPMYRFFVLEYPTNAGAVVSGLATPSVELRGPAGEVPRPRDVHVPVHHNKYVSAFSWPPRFFDGGQERFSRNWENSPFVESLMKKNARELGENDISIFLRTEENWAPDQYRIDCVLDVTREATIKKLLDRDASAQKEKIALLIDGNTSGPEPHLRGFLGGLSAQDLYDELSKKRYREDDDPGIVDADRRLIYVANLDACGIMALVGTSSESLFRVLGDFILNYICANPSIGVYFPTEGPETFVMQFSFPFRVWRTTTELMNDTRKSAAAGSTLRLSRDVTFLRHLADSEDNSATTDGIYATNISCMVTGYDQTRWTGLVFLETWFDEVLEDPSPDMVTRYENDFSDGILFDPLCRGKVDATKSKWSPRPYFINVLAVRIVQVHQEWASLLYHLTQRMTDLRKVLEKYDEHENGPRSFKEICSELAQVLQEFVRSGDLFMKTDVLYFRNYDEPSDDASICFPYLTQIRNTFTNLEQLRQRLGDMQEKCKEMVEEVSSVPPPAIEYCDTSSPFCQSLGVDHHLNASADNHCYFI</sequence>
<proteinExistence type="predicted"/>
<keyword evidence="1" id="KW-0175">Coiled coil</keyword>
<dbReference type="OrthoDB" id="10071171at2759"/>
<dbReference type="eggNOG" id="ENOG502RIZT">
    <property type="taxonomic scope" value="Eukaryota"/>
</dbReference>
<protein>
    <submittedName>
        <fullName evidence="2">Uncharacterized protein</fullName>
    </submittedName>
</protein>
<feature type="coiled-coil region" evidence="1">
    <location>
        <begin position="479"/>
        <end position="506"/>
    </location>
</feature>
<evidence type="ECO:0000313" key="3">
    <source>
        <dbReference type="Proteomes" id="UP000027238"/>
    </source>
</evidence>
<dbReference type="HOGENOM" id="CLU_504325_0_0_1"/>
<reference evidence="3" key="1">
    <citation type="journal article" date="2014" name="Genome Announc.">
        <title>Draft genome sequence of Colletotrichum sublineola, a destructive pathogen of cultivated sorghum.</title>
        <authorList>
            <person name="Baroncelli R."/>
            <person name="Sanz-Martin J.M."/>
            <person name="Rech G.E."/>
            <person name="Sukno S.A."/>
            <person name="Thon M.R."/>
        </authorList>
    </citation>
    <scope>NUCLEOTIDE SEQUENCE [LARGE SCALE GENOMIC DNA]</scope>
    <source>
        <strain evidence="3">TX430BB</strain>
    </source>
</reference>
<evidence type="ECO:0000313" key="2">
    <source>
        <dbReference type="EMBL" id="KDN70047.1"/>
    </source>
</evidence>
<accession>A0A066XM97</accession>
<comment type="caution">
    <text evidence="2">The sequence shown here is derived from an EMBL/GenBank/DDBJ whole genome shotgun (WGS) entry which is preliminary data.</text>
</comment>
<dbReference type="Proteomes" id="UP000027238">
    <property type="component" value="Unassembled WGS sequence"/>
</dbReference>
<dbReference type="AlphaFoldDB" id="A0A066XM97"/>
<dbReference type="OMA" id="RTEENWA"/>